<feature type="transmembrane region" description="Helical" evidence="1">
    <location>
        <begin position="80"/>
        <end position="101"/>
    </location>
</feature>
<dbReference type="EMBL" id="FODV01000022">
    <property type="protein sequence ID" value="SEP22088.1"/>
    <property type="molecule type" value="Genomic_DNA"/>
</dbReference>
<keyword evidence="1" id="KW-0472">Membrane</keyword>
<evidence type="ECO:0000256" key="1">
    <source>
        <dbReference type="SAM" id="Phobius"/>
    </source>
</evidence>
<dbReference type="Proteomes" id="UP000199126">
    <property type="component" value="Unassembled WGS sequence"/>
</dbReference>
<accession>A0A1H8W4K3</accession>
<reference evidence="3" key="1">
    <citation type="submission" date="2016-10" db="EMBL/GenBank/DDBJ databases">
        <authorList>
            <person name="Varghese N."/>
            <person name="Submissions S."/>
        </authorList>
    </citation>
    <scope>NUCLEOTIDE SEQUENCE [LARGE SCALE GENOMIC DNA]</scope>
    <source>
        <strain evidence="3">CGMCC 1.10121</strain>
    </source>
</reference>
<organism evidence="2 3">
    <name type="scientific">Halogranum amylolyticum</name>
    <dbReference type="NCBI Taxonomy" id="660520"/>
    <lineage>
        <taxon>Archaea</taxon>
        <taxon>Methanobacteriati</taxon>
        <taxon>Methanobacteriota</taxon>
        <taxon>Stenosarchaea group</taxon>
        <taxon>Halobacteria</taxon>
        <taxon>Halobacteriales</taxon>
        <taxon>Haloferacaceae</taxon>
    </lineage>
</organism>
<keyword evidence="3" id="KW-1185">Reference proteome</keyword>
<sequence>MYSLLTSRRRRLGLGSLLVALGALLVVATFAFPIGSTMAACGSGVTTWSPVPGLSLPVVNPTGLGLADLALYWSDGCNGIASSLVPVFLAVGCLVGAAKVISN</sequence>
<keyword evidence="1" id="KW-1133">Transmembrane helix</keyword>
<dbReference type="RefSeq" id="WP_089827533.1">
    <property type="nucleotide sequence ID" value="NZ_FODV01000022.1"/>
</dbReference>
<protein>
    <submittedName>
        <fullName evidence="2">Uncharacterized protein</fullName>
    </submittedName>
</protein>
<gene>
    <name evidence="2" type="ORF">SAMN04487948_12276</name>
</gene>
<dbReference type="AlphaFoldDB" id="A0A1H8W4K3"/>
<keyword evidence="1" id="KW-0812">Transmembrane</keyword>
<evidence type="ECO:0000313" key="3">
    <source>
        <dbReference type="Proteomes" id="UP000199126"/>
    </source>
</evidence>
<proteinExistence type="predicted"/>
<name>A0A1H8W4K3_9EURY</name>
<evidence type="ECO:0000313" key="2">
    <source>
        <dbReference type="EMBL" id="SEP22088.1"/>
    </source>
</evidence>